<keyword evidence="7" id="KW-0449">Lipoprotein</keyword>
<evidence type="ECO:0000256" key="7">
    <source>
        <dbReference type="ARBA" id="ARBA00023288"/>
    </source>
</evidence>
<evidence type="ECO:0000313" key="9">
    <source>
        <dbReference type="Proteomes" id="UP000053784"/>
    </source>
</evidence>
<dbReference type="Proteomes" id="UP000053784">
    <property type="component" value="Unassembled WGS sequence"/>
</dbReference>
<dbReference type="GO" id="GO:0009252">
    <property type="term" value="P:peptidoglycan biosynthetic process"/>
    <property type="evidence" value="ECO:0007669"/>
    <property type="project" value="UniProtKB-KW"/>
</dbReference>
<dbReference type="RefSeq" id="WP_034414428.1">
    <property type="nucleotide sequence ID" value="NZ_JGVK01000027.1"/>
</dbReference>
<evidence type="ECO:0000256" key="3">
    <source>
        <dbReference type="ARBA" id="ARBA00022984"/>
    </source>
</evidence>
<dbReference type="Gene3D" id="1.25.40.650">
    <property type="match status" value="1"/>
</dbReference>
<dbReference type="InterPro" id="IPR011990">
    <property type="entry name" value="TPR-like_helical_dom_sf"/>
</dbReference>
<dbReference type="CDD" id="cd06339">
    <property type="entry name" value="PBP1_YraM_LppC_lipoprotein-like"/>
    <property type="match status" value="1"/>
</dbReference>
<dbReference type="Gene3D" id="3.40.50.2300">
    <property type="match status" value="2"/>
</dbReference>
<keyword evidence="3" id="KW-0573">Peptidoglycan synthesis</keyword>
<dbReference type="GO" id="GO:0008360">
    <property type="term" value="P:regulation of cell shape"/>
    <property type="evidence" value="ECO:0007669"/>
    <property type="project" value="UniProtKB-KW"/>
</dbReference>
<keyword evidence="5" id="KW-0564">Palmitate</keyword>
<evidence type="ECO:0000256" key="4">
    <source>
        <dbReference type="ARBA" id="ARBA00023136"/>
    </source>
</evidence>
<keyword evidence="6" id="KW-0998">Cell outer membrane</keyword>
<dbReference type="PANTHER" id="PTHR38038">
    <property type="entry name" value="PENICILLIN-BINDING PROTEIN ACTIVATOR LPOA"/>
    <property type="match status" value="1"/>
</dbReference>
<evidence type="ECO:0000256" key="5">
    <source>
        <dbReference type="ARBA" id="ARBA00023139"/>
    </source>
</evidence>
<dbReference type="InterPro" id="IPR028082">
    <property type="entry name" value="Peripla_BP_I"/>
</dbReference>
<sequence length="608" mass="70030">MVIKNYKKISFLHSLTLVSLIITLLACSSKPLISNNIDITLDALGPAQEYLIESYYSKGDLKNNWLIMALKAAINHQDLNLAQDLNNHIIKQSLSEVQKAELKLIKTKWFMTMKQSETGLSQLYFHPNWKLPNKQWKKYHEIRAKLYAEQHNYFFAAKELIKLTQYETIEQQNKIATMIWNYLNRYDKQEIANLNITPEEKILNAWIELTLYTKKLSNNIPKLKKSLQQWFTRNPHHPAALHTPQAIIDILSIEITQPINIALFLPLSGPFIKQAQLIRNGFIIAMMNDKKKDTDTKLIIIDSYKTSMQTLKITLIKENIDFIVGPLTKDNVKKLEQIQVELKPHIQVLALNIPNNFTNKTSTCYLTLSPEQEVTQAAKYLLDQGFEYPLILAPQGHLGKRIIEAFITEWKKYNNNKVKIGLFGDKDQLQQDINVIFGLEASKQNIIQIEHIIQIPLKSQPRSHRDIDSIYIVANNSELTLIKPFIEVAINPDARPPKLFANSYSNNGSKQYEDLTGIEYSDIPFLLQPDILLQTQMEMLWKNSNAEKRLQALGMDAYTLIKQLPKMKLIDGYSINGKTGLLTIDDQCVIQRKISWGKHGVFSPLEHK</sequence>
<evidence type="ECO:0000256" key="1">
    <source>
        <dbReference type="ARBA" id="ARBA00022729"/>
    </source>
</evidence>
<dbReference type="eggNOG" id="COG3107">
    <property type="taxonomic scope" value="Bacteria"/>
</dbReference>
<gene>
    <name evidence="8" type="primary">lpoA</name>
    <name evidence="8" type="ORF">CF67_04076</name>
</gene>
<dbReference type="GO" id="GO:0031241">
    <property type="term" value="C:periplasmic side of cell outer membrane"/>
    <property type="evidence" value="ECO:0007669"/>
    <property type="project" value="TreeGrafter"/>
</dbReference>
<dbReference type="AlphaFoldDB" id="A0A084CMQ5"/>
<dbReference type="InterPro" id="IPR007443">
    <property type="entry name" value="LpoA"/>
</dbReference>
<comment type="caution">
    <text evidence="8">The sequence shown here is derived from an EMBL/GenBank/DDBJ whole genome shotgun (WGS) entry which is preliminary data.</text>
</comment>
<protein>
    <submittedName>
        <fullName evidence="8">Penicillin-binding protein activator</fullName>
    </submittedName>
</protein>
<accession>A0A084CMQ5</accession>
<keyword evidence="1" id="KW-0732">Signal</keyword>
<evidence type="ECO:0000256" key="2">
    <source>
        <dbReference type="ARBA" id="ARBA00022960"/>
    </source>
</evidence>
<keyword evidence="2" id="KW-0133">Cell shape</keyword>
<dbReference type="EMBL" id="JGVK01000027">
    <property type="protein sequence ID" value="KEY91084.1"/>
    <property type="molecule type" value="Genomic_DNA"/>
</dbReference>
<dbReference type="PANTHER" id="PTHR38038:SF1">
    <property type="entry name" value="PENICILLIN-BINDING PROTEIN ACTIVATOR LPOA"/>
    <property type="match status" value="1"/>
</dbReference>
<name>A0A084CMQ5_9GAMM</name>
<dbReference type="Pfam" id="PF04348">
    <property type="entry name" value="LppC"/>
    <property type="match status" value="1"/>
</dbReference>
<keyword evidence="9" id="KW-1185">Reference proteome</keyword>
<dbReference type="STRING" id="1179155.CF67_04076"/>
<evidence type="ECO:0000313" key="8">
    <source>
        <dbReference type="EMBL" id="KEY91084.1"/>
    </source>
</evidence>
<dbReference type="PROSITE" id="PS51257">
    <property type="entry name" value="PROKAR_LIPOPROTEIN"/>
    <property type="match status" value="1"/>
</dbReference>
<proteinExistence type="predicted"/>
<dbReference type="Gene3D" id="1.25.40.10">
    <property type="entry name" value="Tetratricopeptide repeat domain"/>
    <property type="match status" value="1"/>
</dbReference>
<dbReference type="GO" id="GO:0030234">
    <property type="term" value="F:enzyme regulator activity"/>
    <property type="evidence" value="ECO:0007669"/>
    <property type="project" value="TreeGrafter"/>
</dbReference>
<evidence type="ECO:0000256" key="6">
    <source>
        <dbReference type="ARBA" id="ARBA00023237"/>
    </source>
</evidence>
<keyword evidence="4" id="KW-0472">Membrane</keyword>
<organism evidence="8 9">
    <name type="scientific">Candidatus Photodesmus blepharonis</name>
    <dbReference type="NCBI Taxonomy" id="1179155"/>
    <lineage>
        <taxon>Bacteria</taxon>
        <taxon>Pseudomonadati</taxon>
        <taxon>Pseudomonadota</taxon>
        <taxon>Gammaproteobacteria</taxon>
        <taxon>Vibrionales</taxon>
        <taxon>Vibrionaceae</taxon>
        <taxon>Candidatus Photodesmus</taxon>
    </lineage>
</organism>
<reference evidence="8 9" key="1">
    <citation type="submission" date="2014-03" db="EMBL/GenBank/DDBJ databases">
        <title>Selection and divergence in the genomes of co-occurring obligate luminous symbionts with specific hosts.</title>
        <authorList>
            <person name="Hendry T.A."/>
            <person name="de Wet J.R."/>
            <person name="Dunlap P.V."/>
        </authorList>
    </citation>
    <scope>NUCLEOTIDE SEQUENCE [LARGE SCALE GENOMIC DNA]</scope>
    <source>
        <strain evidence="8 9">Ppalp.1</strain>
    </source>
</reference>
<dbReference type="SUPFAM" id="SSF53822">
    <property type="entry name" value="Periplasmic binding protein-like I"/>
    <property type="match status" value="1"/>
</dbReference>